<name>A0A0E3WXN2_METBA</name>
<organism evidence="2 3">
    <name type="scientific">Methanosarcina barkeri 3</name>
    <dbReference type="NCBI Taxonomy" id="1434107"/>
    <lineage>
        <taxon>Archaea</taxon>
        <taxon>Methanobacteriati</taxon>
        <taxon>Methanobacteriota</taxon>
        <taxon>Stenosarchaea group</taxon>
        <taxon>Methanomicrobia</taxon>
        <taxon>Methanosarcinales</taxon>
        <taxon>Methanosarcinaceae</taxon>
        <taxon>Methanosarcina</taxon>
    </lineage>
</organism>
<dbReference type="KEGG" id="mbak:MSBR3_1106"/>
<evidence type="ECO:0000256" key="1">
    <source>
        <dbReference type="SAM" id="Coils"/>
    </source>
</evidence>
<reference evidence="2" key="1">
    <citation type="submission" date="2014-07" db="EMBL/GenBank/DDBJ databases">
        <title>Methanogenic archaea and the global carbon cycle.</title>
        <authorList>
            <person name="Henriksen J.R."/>
            <person name="Luke J."/>
            <person name="Reinhart S."/>
            <person name="Benedict M.N."/>
            <person name="Youngblut N.D."/>
            <person name="Metcalf M.E."/>
            <person name="Whitaker R.J."/>
            <person name="Metcalf W.W."/>
        </authorList>
    </citation>
    <scope>NUCLEOTIDE SEQUENCE [LARGE SCALE GENOMIC DNA]</scope>
    <source>
        <strain evidence="2">3</strain>
    </source>
</reference>
<sequence>MNKGIIQFGGNMENSQVAFGDGTKVAQKMQKNIKVIEEENKKDIEDDFEAIKRQLEDLNSRLSEHKSSLDELGKKTLILETELKEKNPNKERIKRCLTELSLIAFQTTTTTNNLLHILSAFK</sequence>
<evidence type="ECO:0000313" key="2">
    <source>
        <dbReference type="EMBL" id="AKB81684.1"/>
    </source>
</evidence>
<protein>
    <submittedName>
        <fullName evidence="2">Uncharacterized protein</fullName>
    </submittedName>
</protein>
<evidence type="ECO:0000313" key="3">
    <source>
        <dbReference type="Proteomes" id="UP000033066"/>
    </source>
</evidence>
<dbReference type="GeneID" id="24788616"/>
<dbReference type="Proteomes" id="UP000033066">
    <property type="component" value="Chromosome"/>
</dbReference>
<dbReference type="AlphaFoldDB" id="A0A0E3WXN2"/>
<keyword evidence="3" id="KW-1185">Reference proteome</keyword>
<gene>
    <name evidence="2" type="ORF">MSBR3_1106</name>
</gene>
<dbReference type="PATRIC" id="fig|1434107.4.peg.1459"/>
<keyword evidence="1" id="KW-0175">Coiled coil</keyword>
<feature type="coiled-coil region" evidence="1">
    <location>
        <begin position="26"/>
        <end position="75"/>
    </location>
</feature>
<dbReference type="EMBL" id="CP009517">
    <property type="protein sequence ID" value="AKB81684.1"/>
    <property type="molecule type" value="Genomic_DNA"/>
</dbReference>
<dbReference type="RefSeq" id="WP_048107132.1">
    <property type="nucleotide sequence ID" value="NZ_CP009517.1"/>
</dbReference>
<accession>A0A0E3WXN2</accession>
<proteinExistence type="predicted"/>
<dbReference type="HOGENOM" id="CLU_2021492_0_0_2"/>